<organism evidence="2 3">
    <name type="scientific">Brachionus plicatilis</name>
    <name type="common">Marine rotifer</name>
    <name type="synonym">Brachionus muelleri</name>
    <dbReference type="NCBI Taxonomy" id="10195"/>
    <lineage>
        <taxon>Eukaryota</taxon>
        <taxon>Metazoa</taxon>
        <taxon>Spiralia</taxon>
        <taxon>Gnathifera</taxon>
        <taxon>Rotifera</taxon>
        <taxon>Eurotatoria</taxon>
        <taxon>Monogononta</taxon>
        <taxon>Pseudotrocha</taxon>
        <taxon>Ploima</taxon>
        <taxon>Brachionidae</taxon>
        <taxon>Brachionus</taxon>
    </lineage>
</organism>
<name>A0A3M7PYV4_BRAPC</name>
<accession>A0A3M7PYV4</accession>
<evidence type="ECO:0000313" key="2">
    <source>
        <dbReference type="EMBL" id="RNA03955.1"/>
    </source>
</evidence>
<reference evidence="2 3" key="1">
    <citation type="journal article" date="2018" name="Sci. Rep.">
        <title>Genomic signatures of local adaptation to the degree of environmental predictability in rotifers.</title>
        <authorList>
            <person name="Franch-Gras L."/>
            <person name="Hahn C."/>
            <person name="Garcia-Roger E.M."/>
            <person name="Carmona M.J."/>
            <person name="Serra M."/>
            <person name="Gomez A."/>
        </authorList>
    </citation>
    <scope>NUCLEOTIDE SEQUENCE [LARGE SCALE GENOMIC DNA]</scope>
    <source>
        <strain evidence="2">HYR1</strain>
    </source>
</reference>
<evidence type="ECO:0000256" key="1">
    <source>
        <dbReference type="SAM" id="Phobius"/>
    </source>
</evidence>
<keyword evidence="1" id="KW-0812">Transmembrane</keyword>
<proteinExistence type="predicted"/>
<keyword evidence="1" id="KW-0472">Membrane</keyword>
<keyword evidence="1" id="KW-1133">Transmembrane helix</keyword>
<protein>
    <submittedName>
        <fullName evidence="2">Uncharacterized protein</fullName>
    </submittedName>
</protein>
<evidence type="ECO:0000313" key="3">
    <source>
        <dbReference type="Proteomes" id="UP000276133"/>
    </source>
</evidence>
<dbReference type="EMBL" id="REGN01008290">
    <property type="protein sequence ID" value="RNA03955.1"/>
    <property type="molecule type" value="Genomic_DNA"/>
</dbReference>
<feature type="transmembrane region" description="Helical" evidence="1">
    <location>
        <begin position="15"/>
        <end position="32"/>
    </location>
</feature>
<comment type="caution">
    <text evidence="2">The sequence shown here is derived from an EMBL/GenBank/DDBJ whole genome shotgun (WGS) entry which is preliminary data.</text>
</comment>
<sequence length="62" mass="6953">MPPGVCFFLALRQRAVFFPLGIGSVYVAFYIVERKGRKACCYGLLNFRIRKALSSTMFGVAD</sequence>
<dbReference type="Proteomes" id="UP000276133">
    <property type="component" value="Unassembled WGS sequence"/>
</dbReference>
<dbReference type="AlphaFoldDB" id="A0A3M7PYV4"/>
<keyword evidence="3" id="KW-1185">Reference proteome</keyword>
<gene>
    <name evidence="2" type="ORF">BpHYR1_019732</name>
</gene>